<dbReference type="PANTHER" id="PTHR33321">
    <property type="match status" value="1"/>
</dbReference>
<dbReference type="PANTHER" id="PTHR33321:SF12">
    <property type="entry name" value="PLANT BASIC SECRETORY PROTEIN (BSP) FAMILY PROTEIN"/>
    <property type="match status" value="1"/>
</dbReference>
<feature type="chain" id="PRO_5035318966" evidence="2">
    <location>
        <begin position="21"/>
        <end position="441"/>
    </location>
</feature>
<accession>A0A8J3IN26</accession>
<keyword evidence="4" id="KW-1185">Reference proteome</keyword>
<feature type="compositionally biased region" description="Polar residues" evidence="1">
    <location>
        <begin position="42"/>
        <end position="51"/>
    </location>
</feature>
<dbReference type="InterPro" id="IPR007541">
    <property type="entry name" value="Uncharacterised_BSP"/>
</dbReference>
<comment type="caution">
    <text evidence="3">The sequence shown here is derived from an EMBL/GenBank/DDBJ whole genome shotgun (WGS) entry which is preliminary data.</text>
</comment>
<organism evidence="3 4">
    <name type="scientific">Reticulibacter mediterranei</name>
    <dbReference type="NCBI Taxonomy" id="2778369"/>
    <lineage>
        <taxon>Bacteria</taxon>
        <taxon>Bacillati</taxon>
        <taxon>Chloroflexota</taxon>
        <taxon>Ktedonobacteria</taxon>
        <taxon>Ktedonobacterales</taxon>
        <taxon>Reticulibacteraceae</taxon>
        <taxon>Reticulibacter</taxon>
    </lineage>
</organism>
<evidence type="ECO:0000313" key="3">
    <source>
        <dbReference type="EMBL" id="GHO94077.1"/>
    </source>
</evidence>
<protein>
    <submittedName>
        <fullName evidence="3">Uncharacterized protein</fullName>
    </submittedName>
</protein>
<gene>
    <name evidence="3" type="ORF">KSF_041250</name>
</gene>
<dbReference type="EMBL" id="BNJK01000001">
    <property type="protein sequence ID" value="GHO94077.1"/>
    <property type="molecule type" value="Genomic_DNA"/>
</dbReference>
<evidence type="ECO:0000256" key="2">
    <source>
        <dbReference type="SAM" id="SignalP"/>
    </source>
</evidence>
<name>A0A8J3IN26_9CHLR</name>
<evidence type="ECO:0000313" key="4">
    <source>
        <dbReference type="Proteomes" id="UP000597444"/>
    </source>
</evidence>
<proteinExistence type="predicted"/>
<dbReference type="Proteomes" id="UP000597444">
    <property type="component" value="Unassembled WGS sequence"/>
</dbReference>
<dbReference type="Gene3D" id="2.60.120.560">
    <property type="entry name" value="Exo-inulinase, domain 1"/>
    <property type="match status" value="1"/>
</dbReference>
<sequence length="441" mass="49063">MKRLFLALFVLVFLSTILSSCLPTQPDSASHHPTPTPTGTGANHSATPITSSPRETYHLQIQGADSTLNTFVANEQQEFTIAYPQLVKRWSADPQKAPTTVTLQFEKNLGNPAETLSGNLIKVDLDYAHANPYDPGMLTHELTHVVQSYPTYVVWLTEAIANYSSQLYGPRREETFRSASKYIPDTTYTSDPYDTGSRFLFWISQNKRHDIVDRLNRILQANKYTPASFVQLTGQTLDQLWAEYQNDHGNVFTLQNKTPEQIYRSVTTLVPDLTAQFTTTDTEQWQTIQGNHASCGYQEASYTINVRATNTFLPCASNTLVGHNFAYQADMTIIKGNGGGLIGRGVGSRGLRFRVGSDGTFDLANGQTTLISSTNTSIKWGAQTNTLLMAVEDKEVYLYVNGHYLGHASDTYTGGGYFGFMAVDFGEATSVNYQNVKIWQW</sequence>
<dbReference type="AlphaFoldDB" id="A0A8J3IN26"/>
<feature type="region of interest" description="Disordered" evidence="1">
    <location>
        <begin position="24"/>
        <end position="51"/>
    </location>
</feature>
<dbReference type="RefSeq" id="WP_220204836.1">
    <property type="nucleotide sequence ID" value="NZ_BNJK01000001.1"/>
</dbReference>
<feature type="signal peptide" evidence="2">
    <location>
        <begin position="1"/>
        <end position="20"/>
    </location>
</feature>
<reference evidence="3" key="1">
    <citation type="submission" date="2020-10" db="EMBL/GenBank/DDBJ databases">
        <title>Taxonomic study of unclassified bacteria belonging to the class Ktedonobacteria.</title>
        <authorList>
            <person name="Yabe S."/>
            <person name="Wang C.M."/>
            <person name="Zheng Y."/>
            <person name="Sakai Y."/>
            <person name="Cavaletti L."/>
            <person name="Monciardini P."/>
            <person name="Donadio S."/>
        </authorList>
    </citation>
    <scope>NUCLEOTIDE SEQUENCE</scope>
    <source>
        <strain evidence="3">ID150040</strain>
    </source>
</reference>
<keyword evidence="2" id="KW-0732">Signal</keyword>
<evidence type="ECO:0000256" key="1">
    <source>
        <dbReference type="SAM" id="MobiDB-lite"/>
    </source>
</evidence>
<dbReference type="Pfam" id="PF04450">
    <property type="entry name" value="BSP"/>
    <property type="match status" value="1"/>
</dbReference>
<dbReference type="PROSITE" id="PS51257">
    <property type="entry name" value="PROKAR_LIPOPROTEIN"/>
    <property type="match status" value="1"/>
</dbReference>